<accession>A0A163GNE5</accession>
<evidence type="ECO:0000259" key="3">
    <source>
        <dbReference type="SMART" id="SM00858"/>
    </source>
</evidence>
<comment type="caution">
    <text evidence="4">The sequence shown here is derived from an EMBL/GenBank/DDBJ whole genome shotgun (WGS) entry which is preliminary data.</text>
</comment>
<feature type="compositionally biased region" description="Polar residues" evidence="1">
    <location>
        <begin position="284"/>
        <end position="342"/>
    </location>
</feature>
<dbReference type="Proteomes" id="UP000076796">
    <property type="component" value="Unassembled WGS sequence"/>
</dbReference>
<reference evidence="4" key="1">
    <citation type="journal article" date="2016" name="Genome Announc.">
        <title>Draft genomes of two strains of Paenibacillus glucanolyticus with capability to degrade lignocellulose.</title>
        <authorList>
            <person name="Mathews S.L."/>
            <person name="Pawlak J."/>
            <person name="Grunden A.M."/>
        </authorList>
    </citation>
    <scope>NUCLEOTIDE SEQUENCE [LARGE SCALE GENOMIC DNA]</scope>
    <source>
        <strain evidence="4">SLM1</strain>
    </source>
</reference>
<dbReference type="CDD" id="cd11614">
    <property type="entry name" value="SAF_CpaB_FlgA_like"/>
    <property type="match status" value="1"/>
</dbReference>
<protein>
    <recommendedName>
        <fullName evidence="3">SAF domain-containing protein</fullName>
    </recommendedName>
</protein>
<dbReference type="AlphaFoldDB" id="A0A163GNE5"/>
<evidence type="ECO:0000313" key="4">
    <source>
        <dbReference type="EMBL" id="KZS45059.1"/>
    </source>
</evidence>
<feature type="region of interest" description="Disordered" evidence="1">
    <location>
        <begin position="284"/>
        <end position="361"/>
    </location>
</feature>
<keyword evidence="2" id="KW-0472">Membrane</keyword>
<dbReference type="Pfam" id="PF08666">
    <property type="entry name" value="SAF"/>
    <property type="match status" value="1"/>
</dbReference>
<dbReference type="OrthoDB" id="2840666at2"/>
<feature type="domain" description="SAF" evidence="3">
    <location>
        <begin position="67"/>
        <end position="129"/>
    </location>
</feature>
<organism evidence="4 5">
    <name type="scientific">Paenibacillus glucanolyticus</name>
    <dbReference type="NCBI Taxonomy" id="59843"/>
    <lineage>
        <taxon>Bacteria</taxon>
        <taxon>Bacillati</taxon>
        <taxon>Bacillota</taxon>
        <taxon>Bacilli</taxon>
        <taxon>Bacillales</taxon>
        <taxon>Paenibacillaceae</taxon>
        <taxon>Paenibacillus</taxon>
    </lineage>
</organism>
<keyword evidence="2" id="KW-0812">Transmembrane</keyword>
<keyword evidence="5" id="KW-1185">Reference proteome</keyword>
<dbReference type="EMBL" id="LWMH01000001">
    <property type="protein sequence ID" value="KZS45059.1"/>
    <property type="molecule type" value="Genomic_DNA"/>
</dbReference>
<feature type="transmembrane region" description="Helical" evidence="2">
    <location>
        <begin position="12"/>
        <end position="32"/>
    </location>
</feature>
<dbReference type="SMART" id="SM00858">
    <property type="entry name" value="SAF"/>
    <property type="match status" value="1"/>
</dbReference>
<proteinExistence type="predicted"/>
<evidence type="ECO:0000313" key="5">
    <source>
        <dbReference type="Proteomes" id="UP000076796"/>
    </source>
</evidence>
<evidence type="ECO:0000256" key="1">
    <source>
        <dbReference type="SAM" id="MobiDB-lite"/>
    </source>
</evidence>
<feature type="compositionally biased region" description="Polar residues" evidence="1">
    <location>
        <begin position="349"/>
        <end position="361"/>
    </location>
</feature>
<name>A0A163GNE5_9BACL</name>
<gene>
    <name evidence="4" type="ORF">AWU65_03495</name>
</gene>
<sequence length="361" mass="40200">MSKIRPRHKQLIIAGLAGVVLTASIFGGVMVYNGVQQTKKENEIRAAYQKQIDEMKAAQIAEQEKKKSVLLLKKDIQAGTKIKPDDLQQVELNEDEVPANSLVDPKEIVNKTIKIDAAKNTAIIPSILYDEGVTPNDLRYQEFNVMQLPSDLANAQYVDVRINFPTGHDYIVLSKKKVQKLVGATGTVWYEMNESEILTMSSAIVDAFINGARIYALTYTDPQFQEKAITTYPVNNKVLELMQNDPNIIEVAKVELNKRLRNQLDKDLSSLNEVDKMKYTTGATSYQVNNGTNGFSQNESSSAIGNEEQQLNDKSSNEGVNSSNGTNPTEKSNILEPTTDNSIPEDKQQNIFEQNQDAINP</sequence>
<keyword evidence="2" id="KW-1133">Transmembrane helix</keyword>
<dbReference type="RefSeq" id="WP_063477564.1">
    <property type="nucleotide sequence ID" value="NZ_JBCMWP010000019.1"/>
</dbReference>
<evidence type="ECO:0000256" key="2">
    <source>
        <dbReference type="SAM" id="Phobius"/>
    </source>
</evidence>
<dbReference type="InterPro" id="IPR013974">
    <property type="entry name" value="SAF"/>
</dbReference>